<keyword evidence="4" id="KW-0539">Nucleus</keyword>
<feature type="domain" description="Xylanolytic transcriptional activator regulatory" evidence="5">
    <location>
        <begin position="44"/>
        <end position="119"/>
    </location>
</feature>
<evidence type="ECO:0000256" key="2">
    <source>
        <dbReference type="ARBA" id="ARBA00022723"/>
    </source>
</evidence>
<dbReference type="InterPro" id="IPR050987">
    <property type="entry name" value="AtrR-like"/>
</dbReference>
<dbReference type="CDD" id="cd12148">
    <property type="entry name" value="fungal_TF_MHR"/>
    <property type="match status" value="1"/>
</dbReference>
<evidence type="ECO:0000256" key="3">
    <source>
        <dbReference type="ARBA" id="ARBA00023125"/>
    </source>
</evidence>
<dbReference type="GO" id="GO:0008270">
    <property type="term" value="F:zinc ion binding"/>
    <property type="evidence" value="ECO:0007669"/>
    <property type="project" value="InterPro"/>
</dbReference>
<dbReference type="EMBL" id="LLXL01000374">
    <property type="protein sequence ID" value="PKK73416.1"/>
    <property type="molecule type" value="Genomic_DNA"/>
</dbReference>
<reference evidence="6 7" key="2">
    <citation type="submission" date="2017-10" db="EMBL/GenBank/DDBJ databases">
        <title>Extensive intraspecific genome diversity in a model arbuscular mycorrhizal fungus.</title>
        <authorList>
            <person name="Chen E.C.H."/>
            <person name="Morin E."/>
            <person name="Baudet D."/>
            <person name="Noel J."/>
            <person name="Ndikumana S."/>
            <person name="Charron P."/>
            <person name="St-Onge C."/>
            <person name="Giorgi J."/>
            <person name="Grigoriev I.V."/>
            <person name="Roux C."/>
            <person name="Martin F.M."/>
            <person name="Corradi N."/>
        </authorList>
    </citation>
    <scope>NUCLEOTIDE SEQUENCE [LARGE SCALE GENOMIC DNA]</scope>
    <source>
        <strain evidence="6 7">C2</strain>
    </source>
</reference>
<dbReference type="InterPro" id="IPR007219">
    <property type="entry name" value="XnlR_reg_dom"/>
</dbReference>
<reference evidence="6 7" key="1">
    <citation type="submission" date="2016-04" db="EMBL/GenBank/DDBJ databases">
        <title>Genome analyses suggest a sexual origin of heterokaryosis in a supposedly ancient asexual fungus.</title>
        <authorList>
            <person name="Ropars J."/>
            <person name="Sedzielewska K."/>
            <person name="Noel J."/>
            <person name="Charron P."/>
            <person name="Farinelli L."/>
            <person name="Marton T."/>
            <person name="Kruger M."/>
            <person name="Pelin A."/>
            <person name="Brachmann A."/>
            <person name="Corradi N."/>
        </authorList>
    </citation>
    <scope>NUCLEOTIDE SEQUENCE [LARGE SCALE GENOMIC DNA]</scope>
    <source>
        <strain evidence="6 7">C2</strain>
    </source>
</reference>
<dbReference type="Pfam" id="PF04082">
    <property type="entry name" value="Fungal_trans"/>
    <property type="match status" value="1"/>
</dbReference>
<comment type="caution">
    <text evidence="6">The sequence shown here is derived from an EMBL/GenBank/DDBJ whole genome shotgun (WGS) entry which is preliminary data.</text>
</comment>
<dbReference type="GO" id="GO:0003677">
    <property type="term" value="F:DNA binding"/>
    <property type="evidence" value="ECO:0007669"/>
    <property type="project" value="UniProtKB-KW"/>
</dbReference>
<dbReference type="PANTHER" id="PTHR46910:SF3">
    <property type="entry name" value="HALOTOLERANCE PROTEIN 9-RELATED"/>
    <property type="match status" value="1"/>
</dbReference>
<evidence type="ECO:0000259" key="5">
    <source>
        <dbReference type="SMART" id="SM00906"/>
    </source>
</evidence>
<dbReference type="GO" id="GO:0003700">
    <property type="term" value="F:DNA-binding transcription factor activity"/>
    <property type="evidence" value="ECO:0007669"/>
    <property type="project" value="InterPro"/>
</dbReference>
<evidence type="ECO:0000256" key="1">
    <source>
        <dbReference type="ARBA" id="ARBA00004123"/>
    </source>
</evidence>
<evidence type="ECO:0000313" key="7">
    <source>
        <dbReference type="Proteomes" id="UP000233469"/>
    </source>
</evidence>
<dbReference type="Proteomes" id="UP000233469">
    <property type="component" value="Unassembled WGS sequence"/>
</dbReference>
<gene>
    <name evidence="6" type="ORF">RhiirC2_340291</name>
</gene>
<accession>A0A2N1NHR2</accession>
<sequence length="193" mass="22684">MRDGRIYHQRALALLQNHCLQTPHVLTVISLFIIGLHTRKMGSAWIFHGMASKMTFELGLHRKIKNQQIKMNDEVKEMRDMAFWGCFIAETWVSACYGRPSAIDEATCDVDLLPIPSDPEPDDETRLHIAWVLHINLLRIFAQVRKYLYGRAKIAGSRREENLKMYKEAYWVQLEEKCILYFGQYLFFFIVEI</sequence>
<evidence type="ECO:0000256" key="4">
    <source>
        <dbReference type="ARBA" id="ARBA00023242"/>
    </source>
</evidence>
<dbReference type="SMART" id="SM00906">
    <property type="entry name" value="Fungal_trans"/>
    <property type="match status" value="1"/>
</dbReference>
<dbReference type="GO" id="GO:0005634">
    <property type="term" value="C:nucleus"/>
    <property type="evidence" value="ECO:0007669"/>
    <property type="project" value="UniProtKB-SubCell"/>
</dbReference>
<organism evidence="6 7">
    <name type="scientific">Rhizophagus irregularis</name>
    <dbReference type="NCBI Taxonomy" id="588596"/>
    <lineage>
        <taxon>Eukaryota</taxon>
        <taxon>Fungi</taxon>
        <taxon>Fungi incertae sedis</taxon>
        <taxon>Mucoromycota</taxon>
        <taxon>Glomeromycotina</taxon>
        <taxon>Glomeromycetes</taxon>
        <taxon>Glomerales</taxon>
        <taxon>Glomeraceae</taxon>
        <taxon>Rhizophagus</taxon>
    </lineage>
</organism>
<evidence type="ECO:0000313" key="6">
    <source>
        <dbReference type="EMBL" id="PKK73416.1"/>
    </source>
</evidence>
<proteinExistence type="predicted"/>
<comment type="subcellular location">
    <subcellularLocation>
        <location evidence="1">Nucleus</location>
    </subcellularLocation>
</comment>
<dbReference type="AlphaFoldDB" id="A0A2N1NHR2"/>
<protein>
    <recommendedName>
        <fullName evidence="5">Xylanolytic transcriptional activator regulatory domain-containing protein</fullName>
    </recommendedName>
</protein>
<keyword evidence="3" id="KW-0238">DNA-binding</keyword>
<dbReference type="VEuPathDB" id="FungiDB:FUN_023421"/>
<name>A0A2N1NHR2_9GLOM</name>
<keyword evidence="2" id="KW-0479">Metal-binding</keyword>
<dbReference type="VEuPathDB" id="FungiDB:RhiirA1_417282"/>
<dbReference type="VEuPathDB" id="FungiDB:RhiirFUN_001521"/>
<dbReference type="GO" id="GO:0006351">
    <property type="term" value="P:DNA-templated transcription"/>
    <property type="evidence" value="ECO:0007669"/>
    <property type="project" value="InterPro"/>
</dbReference>
<dbReference type="PANTHER" id="PTHR46910">
    <property type="entry name" value="TRANSCRIPTION FACTOR PDR1"/>
    <property type="match status" value="1"/>
</dbReference>